<keyword evidence="2" id="KW-1185">Reference proteome</keyword>
<dbReference type="Proteomes" id="UP001597402">
    <property type="component" value="Unassembled WGS sequence"/>
</dbReference>
<proteinExistence type="predicted"/>
<comment type="caution">
    <text evidence="1">The sequence shown here is derived from an EMBL/GenBank/DDBJ whole genome shotgun (WGS) entry which is preliminary data.</text>
</comment>
<evidence type="ECO:0000313" key="1">
    <source>
        <dbReference type="EMBL" id="MFD2092006.1"/>
    </source>
</evidence>
<gene>
    <name evidence="1" type="ORF">ACFSHS_10540</name>
</gene>
<sequence length="47" mass="5449">MTRAVRQAIARIGEHHPRLAEHLGRTIRTGTYCVYLPDARVTDGWRF</sequence>
<protein>
    <submittedName>
        <fullName evidence="1">Uncharacterized protein</fullName>
    </submittedName>
</protein>
<evidence type="ECO:0000313" key="2">
    <source>
        <dbReference type="Proteomes" id="UP001597402"/>
    </source>
</evidence>
<dbReference type="EMBL" id="JBHUHP010000009">
    <property type="protein sequence ID" value="MFD2092006.1"/>
    <property type="molecule type" value="Genomic_DNA"/>
</dbReference>
<reference evidence="2" key="1">
    <citation type="journal article" date="2019" name="Int. J. Syst. Evol. Microbiol.">
        <title>The Global Catalogue of Microorganisms (GCM) 10K type strain sequencing project: providing services to taxonomists for standard genome sequencing and annotation.</title>
        <authorList>
            <consortium name="The Broad Institute Genomics Platform"/>
            <consortium name="The Broad Institute Genome Sequencing Center for Infectious Disease"/>
            <person name="Wu L."/>
            <person name="Ma J."/>
        </authorList>
    </citation>
    <scope>NUCLEOTIDE SEQUENCE [LARGE SCALE GENOMIC DNA]</scope>
    <source>
        <strain evidence="2">JCM 3338</strain>
    </source>
</reference>
<accession>A0ABW4XB49</accession>
<name>A0ABW4XB49_9ACTN</name>
<dbReference type="RefSeq" id="WP_376875013.1">
    <property type="nucleotide sequence ID" value="NZ_JBHUHP010000009.1"/>
</dbReference>
<organism evidence="1 2">
    <name type="scientific">Blastococcus deserti</name>
    <dbReference type="NCBI Taxonomy" id="2259033"/>
    <lineage>
        <taxon>Bacteria</taxon>
        <taxon>Bacillati</taxon>
        <taxon>Actinomycetota</taxon>
        <taxon>Actinomycetes</taxon>
        <taxon>Geodermatophilales</taxon>
        <taxon>Geodermatophilaceae</taxon>
        <taxon>Blastococcus</taxon>
    </lineage>
</organism>